<dbReference type="Pfam" id="PF22807">
    <property type="entry name" value="TrAA12"/>
    <property type="match status" value="2"/>
</dbReference>
<evidence type="ECO:0000313" key="2">
    <source>
        <dbReference type="EMBL" id="NJC35260.1"/>
    </source>
</evidence>
<proteinExistence type="predicted"/>
<accession>A0ABX0XPP2</accession>
<evidence type="ECO:0000259" key="1">
    <source>
        <dbReference type="Pfam" id="PF22807"/>
    </source>
</evidence>
<dbReference type="Proteomes" id="UP000734218">
    <property type="component" value="Unassembled WGS sequence"/>
</dbReference>
<gene>
    <name evidence="2" type="ORF">GGR88_002774</name>
</gene>
<sequence length="446" mass="48083">MTRVQKVSFLLLLILLVVGGGFWYVTRGQTATLPMASVVGRTPQIIAPSTETFPTINIAKPVGWADGQMPTPAAGLSVNLFADGLDHPRWMTRLANGDVLVAESNKPPATESPSLFRRIQTFFMGRAGAGGASANRITLLRDADGDGRAEQRSVLLEGLNSPFGMAVVGDTLFVGNTDALMAYPFRVGQTRIDAPGRRVIALPSGTPNNHWTRNVIASPDGSRLYVTVGSNSNIGENGLESEEGRAVVLEVDPATGRHRVFTSGLRNPNGLAWEPQTNRLWTVVNERDMLGGDLVPDYLALVEEGAFYGWPWNYWGGYEDKRVQPARPDLREYTRRPDYALGPHVAALGLTFAEGAQLGGQFTSGAFIGLHGSWNRKPPSGYKVIYVPFNAGGFPTGAPVDVLTGFLDEDGNARGRPVGVILDRTGSLLVADDTGNRIWRVSGRAQ</sequence>
<feature type="domain" description="Pyrroloquinoline quinone-dependent pyranose dehydrogenase beta-propeller" evidence="1">
    <location>
        <begin position="334"/>
        <end position="441"/>
    </location>
</feature>
<feature type="domain" description="Pyrroloquinoline quinone-dependent pyranose dehydrogenase beta-propeller" evidence="1">
    <location>
        <begin position="151"/>
        <end position="290"/>
    </location>
</feature>
<comment type="caution">
    <text evidence="2">The sequence shown here is derived from an EMBL/GenBank/DDBJ whole genome shotgun (WGS) entry which is preliminary data.</text>
</comment>
<evidence type="ECO:0000313" key="3">
    <source>
        <dbReference type="Proteomes" id="UP000734218"/>
    </source>
</evidence>
<organism evidence="2 3">
    <name type="scientific">Sphingomonas jejuensis</name>
    <dbReference type="NCBI Taxonomy" id="904715"/>
    <lineage>
        <taxon>Bacteria</taxon>
        <taxon>Pseudomonadati</taxon>
        <taxon>Pseudomonadota</taxon>
        <taxon>Alphaproteobacteria</taxon>
        <taxon>Sphingomonadales</taxon>
        <taxon>Sphingomonadaceae</taxon>
        <taxon>Sphingomonas</taxon>
    </lineage>
</organism>
<dbReference type="EMBL" id="JAATJE010000002">
    <property type="protein sequence ID" value="NJC35260.1"/>
    <property type="molecule type" value="Genomic_DNA"/>
</dbReference>
<dbReference type="Gene3D" id="2.120.10.30">
    <property type="entry name" value="TolB, C-terminal domain"/>
    <property type="match status" value="1"/>
</dbReference>
<dbReference type="SUPFAM" id="SSF50952">
    <property type="entry name" value="Soluble quinoprotein glucose dehydrogenase"/>
    <property type="match status" value="1"/>
</dbReference>
<protein>
    <submittedName>
        <fullName evidence="2">Glucose/arabinose dehydrogenase</fullName>
    </submittedName>
</protein>
<dbReference type="InterPro" id="IPR054539">
    <property type="entry name" value="Beta-prop_PDH"/>
</dbReference>
<dbReference type="PANTHER" id="PTHR33546">
    <property type="entry name" value="LARGE, MULTIFUNCTIONAL SECRETED PROTEIN-RELATED"/>
    <property type="match status" value="1"/>
</dbReference>
<dbReference type="InterPro" id="IPR011042">
    <property type="entry name" value="6-blade_b-propeller_TolB-like"/>
</dbReference>
<reference evidence="2 3" key="1">
    <citation type="submission" date="2020-03" db="EMBL/GenBank/DDBJ databases">
        <title>Genomic Encyclopedia of Type Strains, Phase IV (KMG-IV): sequencing the most valuable type-strain genomes for metagenomic binning, comparative biology and taxonomic classification.</title>
        <authorList>
            <person name="Goeker M."/>
        </authorList>
    </citation>
    <scope>NUCLEOTIDE SEQUENCE [LARGE SCALE GENOMIC DNA]</scope>
    <source>
        <strain evidence="2 3">DSM 27651</strain>
    </source>
</reference>
<dbReference type="RefSeq" id="WP_167956012.1">
    <property type="nucleotide sequence ID" value="NZ_JAATJE010000002.1"/>
</dbReference>
<keyword evidence="3" id="KW-1185">Reference proteome</keyword>
<dbReference type="InterPro" id="IPR011041">
    <property type="entry name" value="Quinoprot_gluc/sorb_DH_b-prop"/>
</dbReference>
<dbReference type="PANTHER" id="PTHR33546:SF1">
    <property type="entry name" value="LARGE, MULTIFUNCTIONAL SECRETED PROTEIN"/>
    <property type="match status" value="1"/>
</dbReference>
<name>A0ABX0XPP2_9SPHN</name>